<keyword evidence="6 8" id="KW-0411">Iron-sulfur</keyword>
<dbReference type="SUPFAM" id="SSF54862">
    <property type="entry name" value="4Fe-4S ferredoxins"/>
    <property type="match status" value="1"/>
</dbReference>
<dbReference type="GO" id="GO:0009055">
    <property type="term" value="F:electron transfer activity"/>
    <property type="evidence" value="ECO:0007669"/>
    <property type="project" value="UniProtKB-UniRule"/>
</dbReference>
<evidence type="ECO:0000256" key="2">
    <source>
        <dbReference type="ARBA" id="ARBA00022448"/>
    </source>
</evidence>
<name>A0A7W0IA07_9ACTN</name>
<keyword evidence="4 8" id="KW-0249">Electron transport</keyword>
<comment type="cofactor">
    <cofactor evidence="1">
        <name>[3Fe-4S] cluster</name>
        <dbReference type="ChEBI" id="CHEBI:21137"/>
    </cofactor>
</comment>
<keyword evidence="5 8" id="KW-0408">Iron</keyword>
<evidence type="ECO:0000256" key="8">
    <source>
        <dbReference type="RuleBase" id="RU368020"/>
    </source>
</evidence>
<organism evidence="10 11">
    <name type="scientific">Streptomyces himalayensis subsp. himalayensis</name>
    <dbReference type="NCBI Taxonomy" id="2756131"/>
    <lineage>
        <taxon>Bacteria</taxon>
        <taxon>Bacillati</taxon>
        <taxon>Actinomycetota</taxon>
        <taxon>Actinomycetes</taxon>
        <taxon>Kitasatosporales</taxon>
        <taxon>Streptomycetaceae</taxon>
        <taxon>Streptomyces</taxon>
        <taxon>Streptomyces himalayensis</taxon>
    </lineage>
</organism>
<keyword evidence="2 8" id="KW-0813">Transport</keyword>
<evidence type="ECO:0000256" key="3">
    <source>
        <dbReference type="ARBA" id="ARBA00022723"/>
    </source>
</evidence>
<accession>A0A7W0IA07</accession>
<gene>
    <name evidence="10" type="ORF">H1D24_19215</name>
</gene>
<dbReference type="PRINTS" id="PR00352">
    <property type="entry name" value="3FE4SFRDOXIN"/>
</dbReference>
<dbReference type="GO" id="GO:0051538">
    <property type="term" value="F:3 iron, 4 sulfur cluster binding"/>
    <property type="evidence" value="ECO:0007669"/>
    <property type="project" value="UniProtKB-KW"/>
</dbReference>
<evidence type="ECO:0000313" key="11">
    <source>
        <dbReference type="Proteomes" id="UP000545761"/>
    </source>
</evidence>
<evidence type="ECO:0000256" key="4">
    <source>
        <dbReference type="ARBA" id="ARBA00022982"/>
    </source>
</evidence>
<dbReference type="PANTHER" id="PTHR36923:SF3">
    <property type="entry name" value="FERREDOXIN"/>
    <property type="match status" value="1"/>
</dbReference>
<keyword evidence="3 8" id="KW-0479">Metal-binding</keyword>
<dbReference type="PROSITE" id="PS51379">
    <property type="entry name" value="4FE4S_FER_2"/>
    <property type="match status" value="1"/>
</dbReference>
<dbReference type="RefSeq" id="WP_181658844.1">
    <property type="nucleotide sequence ID" value="NZ_JACEHE010000011.1"/>
</dbReference>
<keyword evidence="7" id="KW-0003">3Fe-4S</keyword>
<evidence type="ECO:0000256" key="7">
    <source>
        <dbReference type="ARBA" id="ARBA00023291"/>
    </source>
</evidence>
<reference evidence="10 11" key="1">
    <citation type="submission" date="2020-07" db="EMBL/GenBank/DDBJ databases">
        <title>Streptomyces isolated from Indian soil.</title>
        <authorList>
            <person name="Mandal S."/>
            <person name="Maiti P.K."/>
        </authorList>
    </citation>
    <scope>NUCLEOTIDE SEQUENCE [LARGE SCALE GENOMIC DNA]</scope>
    <source>
        <strain evidence="10 11">PSKA28</strain>
    </source>
</reference>
<comment type="caution">
    <text evidence="10">The sequence shown here is derived from an EMBL/GenBank/DDBJ whole genome shotgun (WGS) entry which is preliminary data.</text>
</comment>
<feature type="domain" description="4Fe-4S ferredoxin-type" evidence="9">
    <location>
        <begin position="1"/>
        <end position="29"/>
    </location>
</feature>
<dbReference type="InterPro" id="IPR001080">
    <property type="entry name" value="3Fe4S_ferredoxin"/>
</dbReference>
<evidence type="ECO:0000256" key="5">
    <source>
        <dbReference type="ARBA" id="ARBA00023004"/>
    </source>
</evidence>
<dbReference type="EMBL" id="JACEHE010000011">
    <property type="protein sequence ID" value="MBA2947885.1"/>
    <property type="molecule type" value="Genomic_DNA"/>
</dbReference>
<dbReference type="AlphaFoldDB" id="A0A7W0IA07"/>
<sequence>MKVTVDDERCRGHGVCCVACPEVFVLTDDGYTVVETPEVPVEFEQAVRSAAASCPERAITTS</sequence>
<proteinExistence type="predicted"/>
<dbReference type="PANTHER" id="PTHR36923">
    <property type="entry name" value="FERREDOXIN"/>
    <property type="match status" value="1"/>
</dbReference>
<dbReference type="Proteomes" id="UP000545761">
    <property type="component" value="Unassembled WGS sequence"/>
</dbReference>
<comment type="function">
    <text evidence="8">Ferredoxins are iron-sulfur proteins that transfer electrons in a wide variety of metabolic reactions.</text>
</comment>
<dbReference type="InterPro" id="IPR051269">
    <property type="entry name" value="Fe-S_cluster_ET"/>
</dbReference>
<dbReference type="Gene3D" id="3.30.70.20">
    <property type="match status" value="1"/>
</dbReference>
<evidence type="ECO:0000256" key="1">
    <source>
        <dbReference type="ARBA" id="ARBA00001927"/>
    </source>
</evidence>
<evidence type="ECO:0000256" key="6">
    <source>
        <dbReference type="ARBA" id="ARBA00023014"/>
    </source>
</evidence>
<protein>
    <recommendedName>
        <fullName evidence="8">Ferredoxin</fullName>
    </recommendedName>
</protein>
<dbReference type="GO" id="GO:0005506">
    <property type="term" value="F:iron ion binding"/>
    <property type="evidence" value="ECO:0007669"/>
    <property type="project" value="UniProtKB-UniRule"/>
</dbReference>
<evidence type="ECO:0000313" key="10">
    <source>
        <dbReference type="EMBL" id="MBA2947885.1"/>
    </source>
</evidence>
<dbReference type="InterPro" id="IPR017896">
    <property type="entry name" value="4Fe4S_Fe-S-bd"/>
</dbReference>
<evidence type="ECO:0000259" key="9">
    <source>
        <dbReference type="PROSITE" id="PS51379"/>
    </source>
</evidence>
<dbReference type="Pfam" id="PF13459">
    <property type="entry name" value="Fer4_15"/>
    <property type="match status" value="1"/>
</dbReference>